<organism evidence="1 2">
    <name type="scientific">Chengkuizengella axinellae</name>
    <dbReference type="NCBI Taxonomy" id="3064388"/>
    <lineage>
        <taxon>Bacteria</taxon>
        <taxon>Bacillati</taxon>
        <taxon>Bacillota</taxon>
        <taxon>Bacilli</taxon>
        <taxon>Bacillales</taxon>
        <taxon>Paenibacillaceae</taxon>
        <taxon>Chengkuizengella</taxon>
    </lineage>
</organism>
<comment type="caution">
    <text evidence="1">The sequence shown here is derived from an EMBL/GenBank/DDBJ whole genome shotgun (WGS) entry which is preliminary data.</text>
</comment>
<proteinExistence type="predicted"/>
<dbReference type="Proteomes" id="UP001231941">
    <property type="component" value="Unassembled WGS sequence"/>
</dbReference>
<sequence>MKKRYLLLTYCTLILIVIFTGCSEEVNKGEQESPTFAIPVEFNDGIKGEYVLIGEEGKIGFQVGGGIGEEIEANPVIQGKGNKYMWYIWEQEDFKGTFKIVGTHENGEEHKILTKNAGTASEEQVWEYSFDRISSNNNFIQFPSSMEFPIAGLWKLEVFMEEKLFSEIFVFVESE</sequence>
<keyword evidence="2" id="KW-1185">Reference proteome</keyword>
<name>A0ABT9IZG9_9BACL</name>
<dbReference type="PROSITE" id="PS51257">
    <property type="entry name" value="PROKAR_LIPOPROTEIN"/>
    <property type="match status" value="1"/>
</dbReference>
<reference evidence="1 2" key="1">
    <citation type="submission" date="2023-08" db="EMBL/GenBank/DDBJ databases">
        <authorList>
            <person name="Park J.-S."/>
        </authorList>
    </citation>
    <scope>NUCLEOTIDE SEQUENCE [LARGE SCALE GENOMIC DNA]</scope>
    <source>
        <strain evidence="1 2">2205SS18-9</strain>
    </source>
</reference>
<dbReference type="InterPro" id="IPR032366">
    <property type="entry name" value="DUF4871"/>
</dbReference>
<dbReference type="Pfam" id="PF16167">
    <property type="entry name" value="DUF4871"/>
    <property type="match status" value="1"/>
</dbReference>
<dbReference type="Gene3D" id="2.60.40.3830">
    <property type="match status" value="1"/>
</dbReference>
<dbReference type="RefSeq" id="WP_305992172.1">
    <property type="nucleotide sequence ID" value="NZ_JAVAMP010000004.1"/>
</dbReference>
<dbReference type="EMBL" id="JAVAMP010000004">
    <property type="protein sequence ID" value="MDP5274698.1"/>
    <property type="molecule type" value="Genomic_DNA"/>
</dbReference>
<accession>A0ABT9IZG9</accession>
<gene>
    <name evidence="1" type="ORF">Q5Y73_11300</name>
</gene>
<evidence type="ECO:0000313" key="1">
    <source>
        <dbReference type="EMBL" id="MDP5274698.1"/>
    </source>
</evidence>
<evidence type="ECO:0000313" key="2">
    <source>
        <dbReference type="Proteomes" id="UP001231941"/>
    </source>
</evidence>
<protein>
    <submittedName>
        <fullName evidence="1">DUF4871 domain-containing protein</fullName>
    </submittedName>
</protein>